<evidence type="ECO:0000313" key="3">
    <source>
        <dbReference type="Proteomes" id="UP000077096"/>
    </source>
</evidence>
<keyword evidence="1" id="KW-0560">Oxidoreductase</keyword>
<organism evidence="2 3">
    <name type="scientific">Fervidobacterium pennivorans</name>
    <dbReference type="NCBI Taxonomy" id="93466"/>
    <lineage>
        <taxon>Bacteria</taxon>
        <taxon>Thermotogati</taxon>
        <taxon>Thermotogota</taxon>
        <taxon>Thermotogae</taxon>
        <taxon>Thermotogales</taxon>
        <taxon>Fervidobacteriaceae</taxon>
        <taxon>Fervidobacterium</taxon>
    </lineage>
</organism>
<proteinExistence type="predicted"/>
<dbReference type="OrthoDB" id="5786478at2"/>
<dbReference type="KEGG" id="fng:JM64_08690"/>
<sequence>MKDFKGCSVRRYWFQYKWSNIFEMIRDMSGKPKTCSERFDGRLVVITGATSGIGYETAKKYASNGARLLTINRNKEKSETLCREISHRYGTECNYILADLSKLKDVKNVVEKLNSLNSRIAVLIHNAGLYLNKRTLTEDGLEMNFVVHYLAPFIINYFLIDKLKRDGSTRIIFVSSEGYRFASWGICLDNLQWEKKKYSGLKAYGSAKLAQILSMHIFAEIFSSENMNVTINAMHPGFVKTNTGQDNGPVYKFFKKNFLDKLSRDPVESAEALYYLGVSKDVESITDKFFHYTTIEELAPPAKDMELAKMLWEKTLRIISEKYLNLEVK</sequence>
<gene>
    <name evidence="2" type="ORF">JM64_08690</name>
</gene>
<dbReference type="PRINTS" id="PR00081">
    <property type="entry name" value="GDHRDH"/>
</dbReference>
<dbReference type="PATRIC" id="fig|93466.3.peg.1828"/>
<dbReference type="AlphaFoldDB" id="A0A172T4Q2"/>
<dbReference type="PANTHER" id="PTHR43157">
    <property type="entry name" value="PHOSPHATIDYLINOSITOL-GLYCAN BIOSYNTHESIS CLASS F PROTEIN-RELATED"/>
    <property type="match status" value="1"/>
</dbReference>
<dbReference type="EMBL" id="CP011393">
    <property type="protein sequence ID" value="ANE41999.1"/>
    <property type="molecule type" value="Genomic_DNA"/>
</dbReference>
<dbReference type="InterPro" id="IPR002347">
    <property type="entry name" value="SDR_fam"/>
</dbReference>
<dbReference type="PANTHER" id="PTHR43157:SF31">
    <property type="entry name" value="PHOSPHATIDYLINOSITOL-GLYCAN BIOSYNTHESIS CLASS F PROTEIN"/>
    <property type="match status" value="1"/>
</dbReference>
<dbReference type="Pfam" id="PF00106">
    <property type="entry name" value="adh_short"/>
    <property type="match status" value="1"/>
</dbReference>
<evidence type="ECO:0000256" key="1">
    <source>
        <dbReference type="ARBA" id="ARBA00023002"/>
    </source>
</evidence>
<dbReference type="Gene3D" id="3.40.50.720">
    <property type="entry name" value="NAD(P)-binding Rossmann-like Domain"/>
    <property type="match status" value="1"/>
</dbReference>
<evidence type="ECO:0000313" key="2">
    <source>
        <dbReference type="EMBL" id="ANE41999.1"/>
    </source>
</evidence>
<accession>A0A172T4Q2</accession>
<dbReference type="GO" id="GO:0016491">
    <property type="term" value="F:oxidoreductase activity"/>
    <property type="evidence" value="ECO:0007669"/>
    <property type="project" value="UniProtKB-KW"/>
</dbReference>
<dbReference type="SUPFAM" id="SSF51735">
    <property type="entry name" value="NAD(P)-binding Rossmann-fold domains"/>
    <property type="match status" value="1"/>
</dbReference>
<dbReference type="InterPro" id="IPR036291">
    <property type="entry name" value="NAD(P)-bd_dom_sf"/>
</dbReference>
<name>A0A172T4Q2_FERPE</name>
<dbReference type="Proteomes" id="UP000077096">
    <property type="component" value="Chromosome"/>
</dbReference>
<protein>
    <submittedName>
        <fullName evidence="2">Short-chain dehydrogenase</fullName>
    </submittedName>
</protein>
<reference evidence="2 3" key="1">
    <citation type="submission" date="2014-08" db="EMBL/GenBank/DDBJ databases">
        <title>Fervidobacterium pennivorans DYC genome.</title>
        <authorList>
            <person name="Wushke S."/>
        </authorList>
    </citation>
    <scope>NUCLEOTIDE SEQUENCE [LARGE SCALE GENOMIC DNA]</scope>
    <source>
        <strain evidence="2 3">DYC</strain>
    </source>
</reference>